<dbReference type="SUPFAM" id="SSF52540">
    <property type="entry name" value="P-loop containing nucleoside triphosphate hydrolases"/>
    <property type="match status" value="1"/>
</dbReference>
<keyword evidence="8" id="KW-1185">Reference proteome</keyword>
<dbReference type="InterPro" id="IPR016130">
    <property type="entry name" value="Tyr_Pase_AS"/>
</dbReference>
<protein>
    <submittedName>
        <fullName evidence="7">ABC transporter</fullName>
    </submittedName>
</protein>
<feature type="domain" description="Tyrosine specific protein phosphatases" evidence="5">
    <location>
        <begin position="396"/>
        <end position="459"/>
    </location>
</feature>
<keyword evidence="1" id="KW-0472">Membrane</keyword>
<dbReference type="InterPro" id="IPR050334">
    <property type="entry name" value="Molybdenum_import_ModC"/>
</dbReference>
<dbReference type="Gene3D" id="3.90.190.10">
    <property type="entry name" value="Protein tyrosine phosphatase superfamily"/>
    <property type="match status" value="1"/>
</dbReference>
<dbReference type="Pfam" id="PF22785">
    <property type="entry name" value="Tc-R-P"/>
    <property type="match status" value="1"/>
</dbReference>
<dbReference type="GO" id="GO:0005524">
    <property type="term" value="F:ATP binding"/>
    <property type="evidence" value="ECO:0007669"/>
    <property type="project" value="UniProtKB-KW"/>
</dbReference>
<dbReference type="PANTHER" id="PTHR43514:SF4">
    <property type="entry name" value="ABC TRANSPORTER I FAMILY MEMBER 10"/>
    <property type="match status" value="1"/>
</dbReference>
<evidence type="ECO:0000313" key="7">
    <source>
        <dbReference type="EMBL" id="ASM76668.1"/>
    </source>
</evidence>
<proteinExistence type="predicted"/>
<dbReference type="GO" id="GO:0016887">
    <property type="term" value="F:ATP hydrolysis activity"/>
    <property type="evidence" value="ECO:0007669"/>
    <property type="project" value="InterPro"/>
</dbReference>
<dbReference type="EMBL" id="CP022423">
    <property type="protein sequence ID" value="ASM76668.1"/>
    <property type="molecule type" value="Genomic_DNA"/>
</dbReference>
<keyword evidence="3" id="KW-0067">ATP-binding</keyword>
<dbReference type="RefSeq" id="WP_089415962.1">
    <property type="nucleotide sequence ID" value="NZ_CP022423.1"/>
</dbReference>
<dbReference type="AlphaFoldDB" id="A0A221KCA8"/>
<reference evidence="7 8" key="1">
    <citation type="submission" date="2017-07" db="EMBL/GenBank/DDBJ databases">
        <title>Complete Genome Sequence of the cosmetic ferment Vitreoscilla filiformis (ATCC15551).</title>
        <authorList>
            <person name="Contreras S."/>
            <person name="Sagory-Zalkind P."/>
            <person name="Blanquart H."/>
            <person name="Iltis A."/>
            <person name="Morand S.C."/>
        </authorList>
    </citation>
    <scope>NUCLEOTIDE SEQUENCE [LARGE SCALE GENOMIC DNA]</scope>
    <source>
        <strain evidence="7 8">ATCC 15551</strain>
    </source>
</reference>
<dbReference type="InterPro" id="IPR003439">
    <property type="entry name" value="ABC_transporter-like_ATP-bd"/>
</dbReference>
<gene>
    <name evidence="7" type="ORF">VITFI_CDS0890</name>
</gene>
<dbReference type="SMART" id="SM00382">
    <property type="entry name" value="AAA"/>
    <property type="match status" value="1"/>
</dbReference>
<keyword evidence="1" id="KW-1003">Cell membrane</keyword>
<accession>A0A221KCA8</accession>
<organism evidence="7 8">
    <name type="scientific">Vitreoscilla filiformis</name>
    <dbReference type="NCBI Taxonomy" id="63"/>
    <lineage>
        <taxon>Bacteria</taxon>
        <taxon>Pseudomonadati</taxon>
        <taxon>Pseudomonadota</taxon>
        <taxon>Betaproteobacteria</taxon>
        <taxon>Neisseriales</taxon>
        <taxon>Neisseriaceae</taxon>
        <taxon>Vitreoscilla</taxon>
    </lineage>
</organism>
<dbReference type="Gene3D" id="3.40.50.300">
    <property type="entry name" value="P-loop containing nucleotide triphosphate hydrolases"/>
    <property type="match status" value="1"/>
</dbReference>
<dbReference type="PROSITE" id="PS00383">
    <property type="entry name" value="TYR_PHOSPHATASE_1"/>
    <property type="match status" value="1"/>
</dbReference>
<dbReference type="PANTHER" id="PTHR43514">
    <property type="entry name" value="ABC TRANSPORTER I FAMILY MEMBER 10"/>
    <property type="match status" value="1"/>
</dbReference>
<evidence type="ECO:0000256" key="4">
    <source>
        <dbReference type="SAM" id="MobiDB-lite"/>
    </source>
</evidence>
<feature type="domain" description="ABC transporter" evidence="6">
    <location>
        <begin position="6"/>
        <end position="239"/>
    </location>
</feature>
<dbReference type="FunFam" id="3.90.190.10:FF:000157">
    <property type="entry name" value="Protein-tyrosine phosphatase"/>
    <property type="match status" value="1"/>
</dbReference>
<sequence length="472" mass="51039">MVQHVLHAEGFGVAFGERVILAELSFDVPATGITLLMGPSGTGKSTLVRALAGLSQANRRYREWGHVTLADQALREGHRPALVVQNPRALSARVGDFLADRCRQASSPLSPDKLREQVQALLDAYGCADLVPFLQDPTIRLPVGLQRCVAILGELATRPTLLMLDEPTSTLSDADCRRVSTLLSHIAPHVPVLMVTHNQRQARELGQCIILIAGGRVQAAQSAATFFTAPANDVAAQFVRTGSCCVAAPDAPIEALSEGFAPPPLPPEARTLVPDSGVLPSAPPPLDEASPAMEASPQDDDLPHTQQQADPYAQPEYRGPRGFRWILQGRLGTAPLPGAVLGIDLDLVALKTVGVTMLITLTRGDLPQTKLAEHGLRNLHLPIYDREAPSVHQLRMLAIRMTRLLEQGEVLCVHCRAGLGRTGTVVAGWLIHQGMAADAALQRLRDIDKEYVQSIPQEAFLHELETSFRRRV</sequence>
<dbReference type="Proteomes" id="UP000199729">
    <property type="component" value="Chromosome"/>
</dbReference>
<dbReference type="InterPro" id="IPR003593">
    <property type="entry name" value="AAA+_ATPase"/>
</dbReference>
<evidence type="ECO:0000256" key="1">
    <source>
        <dbReference type="ARBA" id="ARBA00022475"/>
    </source>
</evidence>
<dbReference type="KEGG" id="vff:VITFI_CDS0890"/>
<dbReference type="PROSITE" id="PS50056">
    <property type="entry name" value="TYR_PHOSPHATASE_2"/>
    <property type="match status" value="1"/>
</dbReference>
<dbReference type="InterPro" id="IPR029021">
    <property type="entry name" value="Prot-tyrosine_phosphatase-like"/>
</dbReference>
<dbReference type="InterPro" id="IPR027417">
    <property type="entry name" value="P-loop_NTPase"/>
</dbReference>
<evidence type="ECO:0000256" key="2">
    <source>
        <dbReference type="ARBA" id="ARBA00022741"/>
    </source>
</evidence>
<evidence type="ECO:0000256" key="3">
    <source>
        <dbReference type="ARBA" id="ARBA00022840"/>
    </source>
</evidence>
<name>A0A221KCA8_VITFI</name>
<evidence type="ECO:0000259" key="6">
    <source>
        <dbReference type="PROSITE" id="PS50893"/>
    </source>
</evidence>
<dbReference type="InterPro" id="IPR000387">
    <property type="entry name" value="Tyr_Pase_dom"/>
</dbReference>
<dbReference type="SUPFAM" id="SSF52799">
    <property type="entry name" value="(Phosphotyrosine protein) phosphatases II"/>
    <property type="match status" value="1"/>
</dbReference>
<dbReference type="PROSITE" id="PS50893">
    <property type="entry name" value="ABC_TRANSPORTER_2"/>
    <property type="match status" value="1"/>
</dbReference>
<dbReference type="OrthoDB" id="196319at2"/>
<evidence type="ECO:0000259" key="5">
    <source>
        <dbReference type="PROSITE" id="PS50056"/>
    </source>
</evidence>
<feature type="region of interest" description="Disordered" evidence="4">
    <location>
        <begin position="258"/>
        <end position="317"/>
    </location>
</feature>
<evidence type="ECO:0000313" key="8">
    <source>
        <dbReference type="Proteomes" id="UP000199729"/>
    </source>
</evidence>
<keyword evidence="2" id="KW-0547">Nucleotide-binding</keyword>
<dbReference type="Pfam" id="PF00005">
    <property type="entry name" value="ABC_tran"/>
    <property type="match status" value="1"/>
</dbReference>